<dbReference type="EMBL" id="FXTI01000005">
    <property type="protein sequence ID" value="SMO66643.1"/>
    <property type="molecule type" value="Genomic_DNA"/>
</dbReference>
<name>A0A521D4K7_9BACL</name>
<dbReference type="Proteomes" id="UP000315636">
    <property type="component" value="Unassembled WGS sequence"/>
</dbReference>
<dbReference type="Pfam" id="PF22725">
    <property type="entry name" value="GFO_IDH_MocA_C3"/>
    <property type="match status" value="1"/>
</dbReference>
<reference evidence="3 4" key="1">
    <citation type="submission" date="2017-05" db="EMBL/GenBank/DDBJ databases">
        <authorList>
            <person name="Varghese N."/>
            <person name="Submissions S."/>
        </authorList>
    </citation>
    <scope>NUCLEOTIDE SEQUENCE [LARGE SCALE GENOMIC DNA]</scope>
    <source>
        <strain evidence="3 4">DSM 45474</strain>
    </source>
</reference>
<dbReference type="Gene3D" id="3.30.360.10">
    <property type="entry name" value="Dihydrodipicolinate Reductase, domain 2"/>
    <property type="match status" value="1"/>
</dbReference>
<feature type="domain" description="Gfo/Idh/MocA-like oxidoreductase N-terminal" evidence="1">
    <location>
        <begin position="2"/>
        <end position="118"/>
    </location>
</feature>
<keyword evidence="4" id="KW-1185">Reference proteome</keyword>
<dbReference type="Pfam" id="PF01408">
    <property type="entry name" value="GFO_IDH_MocA"/>
    <property type="match status" value="1"/>
</dbReference>
<dbReference type="PANTHER" id="PTHR43249">
    <property type="entry name" value="UDP-N-ACETYL-2-AMINO-2-DEOXY-D-GLUCURONATE OXIDASE"/>
    <property type="match status" value="1"/>
</dbReference>
<dbReference type="InterPro" id="IPR055170">
    <property type="entry name" value="GFO_IDH_MocA-like_dom"/>
</dbReference>
<proteinExistence type="predicted"/>
<dbReference type="PANTHER" id="PTHR43249:SF1">
    <property type="entry name" value="D-GLUCOSIDE 3-DEHYDROGENASE"/>
    <property type="match status" value="1"/>
</dbReference>
<dbReference type="AlphaFoldDB" id="A0A521D4K7"/>
<dbReference type="InterPro" id="IPR036291">
    <property type="entry name" value="NAD(P)-bd_dom_sf"/>
</dbReference>
<gene>
    <name evidence="3" type="ORF">SAMN06264849_105119</name>
</gene>
<dbReference type="InterPro" id="IPR052515">
    <property type="entry name" value="Gfo/Idh/MocA_Oxidoreductase"/>
</dbReference>
<dbReference type="OrthoDB" id="9815825at2"/>
<dbReference type="SUPFAM" id="SSF55347">
    <property type="entry name" value="Glyceraldehyde-3-phosphate dehydrogenase-like, C-terminal domain"/>
    <property type="match status" value="1"/>
</dbReference>
<evidence type="ECO:0000259" key="1">
    <source>
        <dbReference type="Pfam" id="PF01408"/>
    </source>
</evidence>
<sequence>MIRYGIIGCGHIAKKHKKAIDDVDGAKLVRVCDKDPDKLTHFTEQGVSGSTDVMEILTSPDVDVVNICTPSGLHADLTVRAAEQGKHIVVEKPMALTLTDAVRMVQACDHHGVQLSVVHPNRFRPAIRALRCRVEEGAFGTFSHANATVRWNRDQEYYDQASWRGTRRMDGGVLMNQAIHNLDLLLWMMGEVEKVSSFHSTRLRNIETEDTSVSILTFKNGALGVVEAAVTLYPRNLEESLSLFGETGTAVVGGPTANWIQAWKFADMTDGETEAVMRRVNDNPYGIPGHHCLIQDMTEAVQKGSRPLVTGEDGMRALSLAVACQRSAETGQSVYIDDLLEEFVGKEGEMK</sequence>
<dbReference type="Gene3D" id="3.40.50.720">
    <property type="entry name" value="NAD(P)-binding Rossmann-like Domain"/>
    <property type="match status" value="1"/>
</dbReference>
<evidence type="ECO:0000313" key="4">
    <source>
        <dbReference type="Proteomes" id="UP000315636"/>
    </source>
</evidence>
<accession>A0A521D4K7</accession>
<protein>
    <submittedName>
        <fullName evidence="3">Predicted dehydrogenase</fullName>
    </submittedName>
</protein>
<dbReference type="GO" id="GO:0000166">
    <property type="term" value="F:nucleotide binding"/>
    <property type="evidence" value="ECO:0007669"/>
    <property type="project" value="InterPro"/>
</dbReference>
<dbReference type="RefSeq" id="WP_142505449.1">
    <property type="nucleotide sequence ID" value="NZ_FXTI01000005.1"/>
</dbReference>
<dbReference type="InterPro" id="IPR000683">
    <property type="entry name" value="Gfo/Idh/MocA-like_OxRdtase_N"/>
</dbReference>
<organism evidence="3 4">
    <name type="scientific">Melghirimyces algeriensis</name>
    <dbReference type="NCBI Taxonomy" id="910412"/>
    <lineage>
        <taxon>Bacteria</taxon>
        <taxon>Bacillati</taxon>
        <taxon>Bacillota</taxon>
        <taxon>Bacilli</taxon>
        <taxon>Bacillales</taxon>
        <taxon>Thermoactinomycetaceae</taxon>
        <taxon>Melghirimyces</taxon>
    </lineage>
</organism>
<evidence type="ECO:0000259" key="2">
    <source>
        <dbReference type="Pfam" id="PF22725"/>
    </source>
</evidence>
<dbReference type="SUPFAM" id="SSF51735">
    <property type="entry name" value="NAD(P)-binding Rossmann-fold domains"/>
    <property type="match status" value="1"/>
</dbReference>
<evidence type="ECO:0000313" key="3">
    <source>
        <dbReference type="EMBL" id="SMO66643.1"/>
    </source>
</evidence>
<feature type="domain" description="GFO/IDH/MocA-like oxidoreductase" evidence="2">
    <location>
        <begin position="127"/>
        <end position="250"/>
    </location>
</feature>